<reference evidence="2 4" key="1">
    <citation type="submission" date="2017-09" db="EMBL/GenBank/DDBJ databases">
        <title>Genomics of the genus Arcobacter.</title>
        <authorList>
            <person name="Perez-Cataluna A."/>
            <person name="Figueras M.J."/>
            <person name="Salas-Masso N."/>
        </authorList>
    </citation>
    <scope>NUCLEOTIDE SEQUENCE [LARGE SCALE GENOMIC DNA]</scope>
    <source>
        <strain evidence="2 4">LMG 6621</strain>
    </source>
</reference>
<dbReference type="Proteomes" id="UP000290580">
    <property type="component" value="Unassembled WGS sequence"/>
</dbReference>
<protein>
    <submittedName>
        <fullName evidence="1">Uncharacterized protein</fullName>
    </submittedName>
</protein>
<evidence type="ECO:0000313" key="3">
    <source>
        <dbReference type="Proteomes" id="UP000262029"/>
    </source>
</evidence>
<dbReference type="GeneID" id="61749894"/>
<dbReference type="EMBL" id="CP032099">
    <property type="protein sequence ID" value="AXX83982.1"/>
    <property type="molecule type" value="Genomic_DNA"/>
</dbReference>
<dbReference type="Proteomes" id="UP000262029">
    <property type="component" value="Chromosome"/>
</dbReference>
<gene>
    <name evidence="1" type="ORF">ASKIR_0140</name>
    <name evidence="2" type="ORF">CP959_03005</name>
</gene>
<dbReference type="AlphaFoldDB" id="A0AAD0WML2"/>
<evidence type="ECO:0000313" key="2">
    <source>
        <dbReference type="EMBL" id="RXI27080.1"/>
    </source>
</evidence>
<name>A0AAD0WML2_9BACT</name>
<dbReference type="EMBL" id="NXIC01000001">
    <property type="protein sequence ID" value="RXI27080.1"/>
    <property type="molecule type" value="Genomic_DNA"/>
</dbReference>
<accession>A0AAD0WML2</accession>
<evidence type="ECO:0000313" key="4">
    <source>
        <dbReference type="Proteomes" id="UP000290580"/>
    </source>
</evidence>
<keyword evidence="4" id="KW-1185">Reference proteome</keyword>
<organism evidence="1 3">
    <name type="scientific">Aliarcobacter skirrowii CCUG 10374</name>
    <dbReference type="NCBI Taxonomy" id="1032239"/>
    <lineage>
        <taxon>Bacteria</taxon>
        <taxon>Pseudomonadati</taxon>
        <taxon>Campylobacterota</taxon>
        <taxon>Epsilonproteobacteria</taxon>
        <taxon>Campylobacterales</taxon>
        <taxon>Arcobacteraceae</taxon>
        <taxon>Aliarcobacter</taxon>
    </lineage>
</organism>
<dbReference type="RefSeq" id="WP_066351933.1">
    <property type="nucleotide sequence ID" value="NZ_CP032099.1"/>
</dbReference>
<proteinExistence type="predicted"/>
<sequence>MNFENSIKKHVKKLVGALKSEEELQEVLKRKFTKKEYKIFVAFEEGKTIDEIKSLVKEDDSEKIKKAYQTTIKKLNQELFKKELVEF</sequence>
<evidence type="ECO:0000313" key="1">
    <source>
        <dbReference type="EMBL" id="AXX83982.1"/>
    </source>
</evidence>
<reference evidence="1 3" key="2">
    <citation type="submission" date="2018-08" db="EMBL/GenBank/DDBJ databases">
        <title>Complete genome of the Arcobacter skirrowii type strain LMG 6621.</title>
        <authorList>
            <person name="Miller W.G."/>
            <person name="Yee E."/>
            <person name="Bono J.L."/>
        </authorList>
    </citation>
    <scope>NUCLEOTIDE SEQUENCE [LARGE SCALE GENOMIC DNA]</scope>
    <source>
        <strain evidence="1 3">CCUG 10374</strain>
    </source>
</reference>